<proteinExistence type="predicted"/>
<dbReference type="RefSeq" id="WP_066821618.1">
    <property type="nucleotide sequence ID" value="NZ_LTBA01000001.1"/>
</dbReference>
<sequence length="159" mass="18577">MYKKKDFIFMDVFDNKGKKVGYINDILIDCHKGKVIGFNIIPKRFFKKSMSVLKEDIVYYNNTMVIRKIARYKSLGFSEINNMDVIDNKGNVIGIVEDIIFDEYTFQIHAIIVSVGFLKRFTEGKKIILLKNILFGERNLLNFNCSNMVNFYCKLKTSI</sequence>
<comment type="caution">
    <text evidence="2">The sequence shown here is derived from an EMBL/GenBank/DDBJ whole genome shotgun (WGS) entry which is preliminary data.</text>
</comment>
<dbReference type="PATRIC" id="fig|1121338.3.peg.363"/>
<dbReference type="EMBL" id="LTBA01000001">
    <property type="protein sequence ID" value="KYH35965.1"/>
    <property type="molecule type" value="Genomic_DNA"/>
</dbReference>
<dbReference type="AlphaFoldDB" id="A0A151B7R6"/>
<accession>A0A151B7R6</accession>
<protein>
    <submittedName>
        <fullName evidence="2">PRC-barrel domain protein</fullName>
    </submittedName>
</protein>
<reference evidence="2 3" key="1">
    <citation type="submission" date="2016-02" db="EMBL/GenBank/DDBJ databases">
        <title>Genome sequence of Clostridium tepidiprofundi DSM 19306.</title>
        <authorList>
            <person name="Poehlein A."/>
            <person name="Daniel R."/>
        </authorList>
    </citation>
    <scope>NUCLEOTIDE SEQUENCE [LARGE SCALE GENOMIC DNA]</scope>
    <source>
        <strain evidence="2 3">DSM 19306</strain>
    </source>
</reference>
<keyword evidence="3" id="KW-1185">Reference proteome</keyword>
<dbReference type="Pfam" id="PF05239">
    <property type="entry name" value="PRC"/>
    <property type="match status" value="2"/>
</dbReference>
<organism evidence="2 3">
    <name type="scientific">Clostridium tepidiprofundi DSM 19306</name>
    <dbReference type="NCBI Taxonomy" id="1121338"/>
    <lineage>
        <taxon>Bacteria</taxon>
        <taxon>Bacillati</taxon>
        <taxon>Bacillota</taxon>
        <taxon>Clostridia</taxon>
        <taxon>Eubacteriales</taxon>
        <taxon>Clostridiaceae</taxon>
        <taxon>Clostridium</taxon>
    </lineage>
</organism>
<feature type="domain" description="PRC-barrel" evidence="1">
    <location>
        <begin position="5"/>
        <end position="54"/>
    </location>
</feature>
<gene>
    <name evidence="2" type="ORF">CLTEP_03590</name>
</gene>
<dbReference type="Proteomes" id="UP000075531">
    <property type="component" value="Unassembled WGS sequence"/>
</dbReference>
<dbReference type="STRING" id="1121338.CLTEP_03590"/>
<dbReference type="SUPFAM" id="SSF50346">
    <property type="entry name" value="PRC-barrel domain"/>
    <property type="match status" value="2"/>
</dbReference>
<evidence type="ECO:0000313" key="3">
    <source>
        <dbReference type="Proteomes" id="UP000075531"/>
    </source>
</evidence>
<name>A0A151B7R6_9CLOT</name>
<feature type="domain" description="PRC-barrel" evidence="1">
    <location>
        <begin position="77"/>
        <end position="125"/>
    </location>
</feature>
<dbReference type="OrthoDB" id="1716342at2"/>
<evidence type="ECO:0000313" key="2">
    <source>
        <dbReference type="EMBL" id="KYH35965.1"/>
    </source>
</evidence>
<evidence type="ECO:0000259" key="1">
    <source>
        <dbReference type="Pfam" id="PF05239"/>
    </source>
</evidence>
<dbReference type="Gene3D" id="2.30.30.240">
    <property type="entry name" value="PRC-barrel domain"/>
    <property type="match status" value="2"/>
</dbReference>
<dbReference type="InterPro" id="IPR011033">
    <property type="entry name" value="PRC_barrel-like_sf"/>
</dbReference>
<dbReference type="InterPro" id="IPR027275">
    <property type="entry name" value="PRC-brl_dom"/>
</dbReference>